<dbReference type="Gene3D" id="1.25.40.10">
    <property type="entry name" value="Tetratricopeptide repeat domain"/>
    <property type="match status" value="1"/>
</dbReference>
<dbReference type="GO" id="GO:0051879">
    <property type="term" value="F:Hsp90 protein binding"/>
    <property type="evidence" value="ECO:0007669"/>
    <property type="project" value="TreeGrafter"/>
</dbReference>
<feature type="domain" description="F-box" evidence="4">
    <location>
        <begin position="133"/>
        <end position="180"/>
    </location>
</feature>
<gene>
    <name evidence="5" type="ORF">P280DRAFT_433111</name>
</gene>
<dbReference type="EMBL" id="MU006793">
    <property type="protein sequence ID" value="KAF2637408.1"/>
    <property type="molecule type" value="Genomic_DNA"/>
</dbReference>
<dbReference type="InterPro" id="IPR011990">
    <property type="entry name" value="TPR-like_helical_dom_sf"/>
</dbReference>
<dbReference type="Gene3D" id="3.80.10.10">
    <property type="entry name" value="Ribonuclease Inhibitor"/>
    <property type="match status" value="1"/>
</dbReference>
<dbReference type="OrthoDB" id="629492at2759"/>
<evidence type="ECO:0000259" key="4">
    <source>
        <dbReference type="PROSITE" id="PS50181"/>
    </source>
</evidence>
<organism evidence="5 6">
    <name type="scientific">Massarina eburnea CBS 473.64</name>
    <dbReference type="NCBI Taxonomy" id="1395130"/>
    <lineage>
        <taxon>Eukaryota</taxon>
        <taxon>Fungi</taxon>
        <taxon>Dikarya</taxon>
        <taxon>Ascomycota</taxon>
        <taxon>Pezizomycotina</taxon>
        <taxon>Dothideomycetes</taxon>
        <taxon>Pleosporomycetidae</taxon>
        <taxon>Pleosporales</taxon>
        <taxon>Massarineae</taxon>
        <taxon>Massarinaceae</taxon>
        <taxon>Massarina</taxon>
    </lineage>
</organism>
<dbReference type="InterPro" id="IPR032675">
    <property type="entry name" value="LRR_dom_sf"/>
</dbReference>
<dbReference type="PANTHER" id="PTHR22904:SF523">
    <property type="entry name" value="STRESS-INDUCED-PHOSPHOPROTEIN 1"/>
    <property type="match status" value="1"/>
</dbReference>
<name>A0A6A6RT33_9PLEO</name>
<keyword evidence="2 3" id="KW-0802">TPR repeat</keyword>
<keyword evidence="6" id="KW-1185">Reference proteome</keyword>
<dbReference type="InterPro" id="IPR001810">
    <property type="entry name" value="F-box_dom"/>
</dbReference>
<dbReference type="PROSITE" id="PS50181">
    <property type="entry name" value="FBOX"/>
    <property type="match status" value="1"/>
</dbReference>
<dbReference type="InterPro" id="IPR036047">
    <property type="entry name" value="F-box-like_dom_sf"/>
</dbReference>
<dbReference type="Gene3D" id="1.20.1280.50">
    <property type="match status" value="1"/>
</dbReference>
<sequence length="594" mass="66965">MARTVSAEEYEELGRTYYKRKQYEKAIEAFSSGIDAAVLPAVALFDYRAACQEKLENYNAAVKDGREAIRADKKDVRGYLRTGSALQKLDKLGTAVQIYKLGMKNVPISVKHFDLLQKTHNQLTRKLSPPKAIDPFAILPVELVEMIISYIPFKNVVNCLRVSKGWKNYLVKRPNLWLNLDLSEATKLVSRGFIRRAVQYSENHVNRLVIHRFQHTDMLRNIATTCKELRELEIHSLPMMLAESLVEVAQYAQNLKKLVIRTEISSDTVSRILQYRPTLEYVEFDQVSGHLLQSDWKGPFPHLHTAILNKVAVPGFEQNISVESLLEKAPVLQSIVLSRWSSSIMDFPRRNFTFAKTVLTSLELKRVRVPLFPLLPPTLKRLVILPSIQLSLPRSGHAGVHGQTITDAISWAHALQSRVSQLEHLVLRDVKNLSLEFLEALLDLWQDPETEEINRFAESDATPLKHLWLGGLLHESVPEALFGQTGLMSGPRILTPALQSLSINGMPCTDDDIEMLLSQPVRLKTLDISSTNVSGASLKMLADQMEGLQYLKADNCRRISSRDAVIYAEKRGISVSSAMNDPLNGRGGKKVRYG</sequence>
<reference evidence="5" key="1">
    <citation type="journal article" date="2020" name="Stud. Mycol.">
        <title>101 Dothideomycetes genomes: a test case for predicting lifestyles and emergence of pathogens.</title>
        <authorList>
            <person name="Haridas S."/>
            <person name="Albert R."/>
            <person name="Binder M."/>
            <person name="Bloem J."/>
            <person name="Labutti K."/>
            <person name="Salamov A."/>
            <person name="Andreopoulos B."/>
            <person name="Baker S."/>
            <person name="Barry K."/>
            <person name="Bills G."/>
            <person name="Bluhm B."/>
            <person name="Cannon C."/>
            <person name="Castanera R."/>
            <person name="Culley D."/>
            <person name="Daum C."/>
            <person name="Ezra D."/>
            <person name="Gonzalez J."/>
            <person name="Henrissat B."/>
            <person name="Kuo A."/>
            <person name="Liang C."/>
            <person name="Lipzen A."/>
            <person name="Lutzoni F."/>
            <person name="Magnuson J."/>
            <person name="Mondo S."/>
            <person name="Nolan M."/>
            <person name="Ohm R."/>
            <person name="Pangilinan J."/>
            <person name="Park H.-J."/>
            <person name="Ramirez L."/>
            <person name="Alfaro M."/>
            <person name="Sun H."/>
            <person name="Tritt A."/>
            <person name="Yoshinaga Y."/>
            <person name="Zwiers L.-H."/>
            <person name="Turgeon B."/>
            <person name="Goodwin S."/>
            <person name="Spatafora J."/>
            <person name="Crous P."/>
            <person name="Grigoriev I."/>
        </authorList>
    </citation>
    <scope>NUCLEOTIDE SEQUENCE</scope>
    <source>
        <strain evidence="5">CBS 473.64</strain>
    </source>
</reference>
<dbReference type="PANTHER" id="PTHR22904">
    <property type="entry name" value="TPR REPEAT CONTAINING PROTEIN"/>
    <property type="match status" value="1"/>
</dbReference>
<accession>A0A6A6RT33</accession>
<evidence type="ECO:0000256" key="2">
    <source>
        <dbReference type="ARBA" id="ARBA00022803"/>
    </source>
</evidence>
<dbReference type="SMART" id="SM00256">
    <property type="entry name" value="FBOX"/>
    <property type="match status" value="1"/>
</dbReference>
<evidence type="ECO:0000256" key="1">
    <source>
        <dbReference type="ARBA" id="ARBA00022737"/>
    </source>
</evidence>
<evidence type="ECO:0000313" key="6">
    <source>
        <dbReference type="Proteomes" id="UP000799753"/>
    </source>
</evidence>
<dbReference type="SUPFAM" id="SSF52047">
    <property type="entry name" value="RNI-like"/>
    <property type="match status" value="1"/>
</dbReference>
<dbReference type="AlphaFoldDB" id="A0A6A6RT33"/>
<dbReference type="PROSITE" id="PS50005">
    <property type="entry name" value="TPR"/>
    <property type="match status" value="1"/>
</dbReference>
<keyword evidence="1" id="KW-0677">Repeat</keyword>
<protein>
    <recommendedName>
        <fullName evidence="4">F-box domain-containing protein</fullName>
    </recommendedName>
</protein>
<dbReference type="SUPFAM" id="SSF48452">
    <property type="entry name" value="TPR-like"/>
    <property type="match status" value="1"/>
</dbReference>
<dbReference type="Proteomes" id="UP000799753">
    <property type="component" value="Unassembled WGS sequence"/>
</dbReference>
<dbReference type="InterPro" id="IPR019734">
    <property type="entry name" value="TPR_rpt"/>
</dbReference>
<dbReference type="SUPFAM" id="SSF81383">
    <property type="entry name" value="F-box domain"/>
    <property type="match status" value="1"/>
</dbReference>
<feature type="repeat" description="TPR" evidence="3">
    <location>
        <begin position="7"/>
        <end position="40"/>
    </location>
</feature>
<dbReference type="Pfam" id="PF12937">
    <property type="entry name" value="F-box-like"/>
    <property type="match status" value="1"/>
</dbReference>
<evidence type="ECO:0000313" key="5">
    <source>
        <dbReference type="EMBL" id="KAF2637408.1"/>
    </source>
</evidence>
<evidence type="ECO:0000256" key="3">
    <source>
        <dbReference type="PROSITE-ProRule" id="PRU00339"/>
    </source>
</evidence>
<dbReference type="SMART" id="SM00028">
    <property type="entry name" value="TPR"/>
    <property type="match status" value="3"/>
</dbReference>
<proteinExistence type="predicted"/>